<dbReference type="OrthoDB" id="1915375at2759"/>
<reference evidence="1" key="2">
    <citation type="journal article" date="2022" name="Hortic Res">
        <title>The genome of Dioscorea zingiberensis sheds light on the biosynthesis, origin and evolution of the medicinally important diosgenin saponins.</title>
        <authorList>
            <person name="Li Y."/>
            <person name="Tan C."/>
            <person name="Li Z."/>
            <person name="Guo J."/>
            <person name="Li S."/>
            <person name="Chen X."/>
            <person name="Wang C."/>
            <person name="Dai X."/>
            <person name="Yang H."/>
            <person name="Song W."/>
            <person name="Hou L."/>
            <person name="Xu J."/>
            <person name="Tong Z."/>
            <person name="Xu A."/>
            <person name="Yuan X."/>
            <person name="Wang W."/>
            <person name="Yang Q."/>
            <person name="Chen L."/>
            <person name="Sun Z."/>
            <person name="Wang K."/>
            <person name="Pan B."/>
            <person name="Chen J."/>
            <person name="Bao Y."/>
            <person name="Liu F."/>
            <person name="Qi X."/>
            <person name="Gang D.R."/>
            <person name="Wen J."/>
            <person name="Li J."/>
        </authorList>
    </citation>
    <scope>NUCLEOTIDE SEQUENCE</scope>
    <source>
        <strain evidence="1">Dzin_1.0</strain>
    </source>
</reference>
<dbReference type="AlphaFoldDB" id="A0A9D5C6C0"/>
<comment type="caution">
    <text evidence="1">The sequence shown here is derived from an EMBL/GenBank/DDBJ whole genome shotgun (WGS) entry which is preliminary data.</text>
</comment>
<gene>
    <name evidence="1" type="ORF">J5N97_024137</name>
</gene>
<reference evidence="1" key="1">
    <citation type="submission" date="2021-03" db="EMBL/GenBank/DDBJ databases">
        <authorList>
            <person name="Li Z."/>
            <person name="Yang C."/>
        </authorList>
    </citation>
    <scope>NUCLEOTIDE SEQUENCE</scope>
    <source>
        <strain evidence="1">Dzin_1.0</strain>
        <tissue evidence="1">Leaf</tissue>
    </source>
</reference>
<dbReference type="Proteomes" id="UP001085076">
    <property type="component" value="Miscellaneous, Linkage group lg07"/>
</dbReference>
<protein>
    <submittedName>
        <fullName evidence="1">Uncharacterized protein</fullName>
    </submittedName>
</protein>
<accession>A0A9D5C6C0</accession>
<proteinExistence type="predicted"/>
<organism evidence="1 2">
    <name type="scientific">Dioscorea zingiberensis</name>
    <dbReference type="NCBI Taxonomy" id="325984"/>
    <lineage>
        <taxon>Eukaryota</taxon>
        <taxon>Viridiplantae</taxon>
        <taxon>Streptophyta</taxon>
        <taxon>Embryophyta</taxon>
        <taxon>Tracheophyta</taxon>
        <taxon>Spermatophyta</taxon>
        <taxon>Magnoliopsida</taxon>
        <taxon>Liliopsida</taxon>
        <taxon>Dioscoreales</taxon>
        <taxon>Dioscoreaceae</taxon>
        <taxon>Dioscorea</taxon>
    </lineage>
</organism>
<sequence>MASSRSVQKSEEEWRAILLPEQFGILRQKGTEHYLFIHVEHIATRRAEDHQLVSHMLNIGQDLLHKDAPESKLYRFRFWAVSTRMAQLPVLGCNQRGDCTPNKLVMSLALKMSS</sequence>
<dbReference type="Gene3D" id="2.170.150.20">
    <property type="entry name" value="Peptide methionine sulfoxide reductase"/>
    <property type="match status" value="1"/>
</dbReference>
<dbReference type="EMBL" id="JAGGNH010000007">
    <property type="protein sequence ID" value="KAJ0967220.1"/>
    <property type="molecule type" value="Genomic_DNA"/>
</dbReference>
<keyword evidence="2" id="KW-1185">Reference proteome</keyword>
<name>A0A9D5C6C0_9LILI</name>
<evidence type="ECO:0000313" key="1">
    <source>
        <dbReference type="EMBL" id="KAJ0967220.1"/>
    </source>
</evidence>
<evidence type="ECO:0000313" key="2">
    <source>
        <dbReference type="Proteomes" id="UP001085076"/>
    </source>
</evidence>